<dbReference type="AlphaFoldDB" id="A0A9P9FAT6"/>
<dbReference type="OrthoDB" id="2890403at2759"/>
<name>A0A9P9FAT6_9HYPO</name>
<keyword evidence="4" id="KW-1185">Reference proteome</keyword>
<comment type="caution">
    <text evidence="3">The sequence shown here is derived from an EMBL/GenBank/DDBJ whole genome shotgun (WGS) entry which is preliminary data.</text>
</comment>
<feature type="chain" id="PRO_5040261487" evidence="2">
    <location>
        <begin position="18"/>
        <end position="706"/>
    </location>
</feature>
<feature type="region of interest" description="Disordered" evidence="1">
    <location>
        <begin position="603"/>
        <end position="682"/>
    </location>
</feature>
<accession>A0A9P9FAT6</accession>
<evidence type="ECO:0000256" key="1">
    <source>
        <dbReference type="SAM" id="MobiDB-lite"/>
    </source>
</evidence>
<sequence length="706" mass="72594">MTRHLFTFAAGLALAAAQLSASSLENFVDSLTLTSSFNPIKEAYWTGYPHHRRTPFAVSPDGSKAFLAYLDNSGTGVHVQGVDPETFAAVGDAVTISGGLEAGGLVAHDDGFALLTNEVVSGEADGVGIAVLYRYTDGVKTFRTLLGGPNIDASDSLASPDINGDLVYSEKAGYYAAYIVVTSYSGSASGHFGDAIRYIKTDGTLEEIAGASSSWGCSHNTGIAFEEADEAPFASLCAEDQGAIWLNTETQGMSNNGVKVSNEHVINGASNEPMGGMSGSYSVLARFIDSDSYIFSWVSRGAIDLTENEWMGAGYTTSANRTNNRNIAIALFSDKKTLVGEQATSVVGSEDGDSQVNWITEGSNDCSNAHVAAFDSKNALVSWEEISNPICDFDAMGCRGTFAGTKFQLVDSTGATSGSAITSDDTYVAGDMVTMSDGRICWPYVSMEWSLSGATTGSAVTKMSFACMSNGSGSGNAATSAAATKSASKTAAASTAAAVQSSAAAVESSVAAAEPTTVVAVEETSQAAAATTSLPSDAPRPSLVTLSESVSNILQAPTTTAAGSSADAVEPSVVSSAAEDTVVASSAALTTIKQLTDIVTSAITPTTPGATPVSSTPVATPGGDDEGDDEDCSGDSEGEDEDVPTTTSTSTQIPKTRQHTRTRTRRPRTSTAGLASGQATSKACSTRTVIKTVYVTQTPQAIPWGY</sequence>
<keyword evidence="2" id="KW-0732">Signal</keyword>
<feature type="signal peptide" evidence="2">
    <location>
        <begin position="1"/>
        <end position="17"/>
    </location>
</feature>
<evidence type="ECO:0000256" key="2">
    <source>
        <dbReference type="SAM" id="SignalP"/>
    </source>
</evidence>
<evidence type="ECO:0000313" key="3">
    <source>
        <dbReference type="EMBL" id="KAH7156446.1"/>
    </source>
</evidence>
<organism evidence="3 4">
    <name type="scientific">Dactylonectria macrodidyma</name>
    <dbReference type="NCBI Taxonomy" id="307937"/>
    <lineage>
        <taxon>Eukaryota</taxon>
        <taxon>Fungi</taxon>
        <taxon>Dikarya</taxon>
        <taxon>Ascomycota</taxon>
        <taxon>Pezizomycotina</taxon>
        <taxon>Sordariomycetes</taxon>
        <taxon>Hypocreomycetidae</taxon>
        <taxon>Hypocreales</taxon>
        <taxon>Nectriaceae</taxon>
        <taxon>Dactylonectria</taxon>
    </lineage>
</organism>
<dbReference type="EMBL" id="JAGMUV010000005">
    <property type="protein sequence ID" value="KAH7156446.1"/>
    <property type="molecule type" value="Genomic_DNA"/>
</dbReference>
<feature type="compositionally biased region" description="Basic residues" evidence="1">
    <location>
        <begin position="656"/>
        <end position="668"/>
    </location>
</feature>
<feature type="compositionally biased region" description="Acidic residues" evidence="1">
    <location>
        <begin position="623"/>
        <end position="643"/>
    </location>
</feature>
<gene>
    <name evidence="3" type="ORF">EDB81DRAFT_391485</name>
</gene>
<evidence type="ECO:0000313" key="4">
    <source>
        <dbReference type="Proteomes" id="UP000738349"/>
    </source>
</evidence>
<dbReference type="Proteomes" id="UP000738349">
    <property type="component" value="Unassembled WGS sequence"/>
</dbReference>
<reference evidence="3" key="1">
    <citation type="journal article" date="2021" name="Nat. Commun.">
        <title>Genetic determinants of endophytism in the Arabidopsis root mycobiome.</title>
        <authorList>
            <person name="Mesny F."/>
            <person name="Miyauchi S."/>
            <person name="Thiergart T."/>
            <person name="Pickel B."/>
            <person name="Atanasova L."/>
            <person name="Karlsson M."/>
            <person name="Huettel B."/>
            <person name="Barry K.W."/>
            <person name="Haridas S."/>
            <person name="Chen C."/>
            <person name="Bauer D."/>
            <person name="Andreopoulos W."/>
            <person name="Pangilinan J."/>
            <person name="LaButti K."/>
            <person name="Riley R."/>
            <person name="Lipzen A."/>
            <person name="Clum A."/>
            <person name="Drula E."/>
            <person name="Henrissat B."/>
            <person name="Kohler A."/>
            <person name="Grigoriev I.V."/>
            <person name="Martin F.M."/>
            <person name="Hacquard S."/>
        </authorList>
    </citation>
    <scope>NUCLEOTIDE SEQUENCE</scope>
    <source>
        <strain evidence="3">MPI-CAGE-AT-0147</strain>
    </source>
</reference>
<protein>
    <submittedName>
        <fullName evidence="3">Uncharacterized protein</fullName>
    </submittedName>
</protein>
<proteinExistence type="predicted"/>
<feature type="compositionally biased region" description="Polar residues" evidence="1">
    <location>
        <begin position="603"/>
        <end position="618"/>
    </location>
</feature>